<dbReference type="Proteomes" id="UP001055811">
    <property type="component" value="Linkage Group LG04"/>
</dbReference>
<reference evidence="2" key="1">
    <citation type="journal article" date="2022" name="Mol. Ecol. Resour.">
        <title>The genomes of chicory, endive, great burdock and yacon provide insights into Asteraceae palaeo-polyploidization history and plant inulin production.</title>
        <authorList>
            <person name="Fan W."/>
            <person name="Wang S."/>
            <person name="Wang H."/>
            <person name="Wang A."/>
            <person name="Jiang F."/>
            <person name="Liu H."/>
            <person name="Zhao H."/>
            <person name="Xu D."/>
            <person name="Zhang Y."/>
        </authorList>
    </citation>
    <scope>NUCLEOTIDE SEQUENCE [LARGE SCALE GENOMIC DNA]</scope>
    <source>
        <strain evidence="2">cv. Punajuju</strain>
    </source>
</reference>
<organism evidence="1 2">
    <name type="scientific">Cichorium intybus</name>
    <name type="common">Chicory</name>
    <dbReference type="NCBI Taxonomy" id="13427"/>
    <lineage>
        <taxon>Eukaryota</taxon>
        <taxon>Viridiplantae</taxon>
        <taxon>Streptophyta</taxon>
        <taxon>Embryophyta</taxon>
        <taxon>Tracheophyta</taxon>
        <taxon>Spermatophyta</taxon>
        <taxon>Magnoliopsida</taxon>
        <taxon>eudicotyledons</taxon>
        <taxon>Gunneridae</taxon>
        <taxon>Pentapetalae</taxon>
        <taxon>asterids</taxon>
        <taxon>campanulids</taxon>
        <taxon>Asterales</taxon>
        <taxon>Asteraceae</taxon>
        <taxon>Cichorioideae</taxon>
        <taxon>Cichorieae</taxon>
        <taxon>Cichoriinae</taxon>
        <taxon>Cichorium</taxon>
    </lineage>
</organism>
<gene>
    <name evidence="1" type="ORF">L2E82_25707</name>
</gene>
<accession>A0ACB9E4Z3</accession>
<comment type="caution">
    <text evidence="1">The sequence shown here is derived from an EMBL/GenBank/DDBJ whole genome shotgun (WGS) entry which is preliminary data.</text>
</comment>
<evidence type="ECO:0000313" key="2">
    <source>
        <dbReference type="Proteomes" id="UP001055811"/>
    </source>
</evidence>
<proteinExistence type="predicted"/>
<protein>
    <submittedName>
        <fullName evidence="1">Uncharacterized protein</fullName>
    </submittedName>
</protein>
<evidence type="ECO:0000313" key="1">
    <source>
        <dbReference type="EMBL" id="KAI3753648.1"/>
    </source>
</evidence>
<dbReference type="EMBL" id="CM042012">
    <property type="protein sequence ID" value="KAI3753648.1"/>
    <property type="molecule type" value="Genomic_DNA"/>
</dbReference>
<reference evidence="1 2" key="2">
    <citation type="journal article" date="2022" name="Mol. Ecol. Resour.">
        <title>The genomes of chicory, endive, great burdock and yacon provide insights into Asteraceae paleo-polyploidization history and plant inulin production.</title>
        <authorList>
            <person name="Fan W."/>
            <person name="Wang S."/>
            <person name="Wang H."/>
            <person name="Wang A."/>
            <person name="Jiang F."/>
            <person name="Liu H."/>
            <person name="Zhao H."/>
            <person name="Xu D."/>
            <person name="Zhang Y."/>
        </authorList>
    </citation>
    <scope>NUCLEOTIDE SEQUENCE [LARGE SCALE GENOMIC DNA]</scope>
    <source>
        <strain evidence="2">cv. Punajuju</strain>
        <tissue evidence="1">Leaves</tissue>
    </source>
</reference>
<keyword evidence="2" id="KW-1185">Reference proteome</keyword>
<sequence length="404" mass="42969">MLSPPPLPEVVLTASPDGPITAYDPYSGTVVGRFNGNRCPRNGICILGNDVFAATHISPETGAGSVRIYYWWSTSCTKSVPLPEPVAPLVASVDGSYIFSGGISGQIHSVVVDSGDVIRSFPAHEKPVSCLAINYDGSLILSGSDDGTIAVIPIFLLLDASFDADSRYSSYTRFTGHESSVTGLTTGVGRCGGIMISCSLDCTCKVWTLVNGIHLQTVRFPDEVWCMVLNPSETELFVAGIEGMIYKRRLKVETRKQVAGGKTVVWAEMHGGGVVAMEMLGYGRILLTVSENGEICAWQVDGGKMISGFGEKIGGVSGVVVNGGGGFAKREVGSEECDGYGGGEEMRKAVKEVAAMDDALKVAVEDRSRAISNLESAIEINEKMLKLMLKEAKTIAKFNDSNNN</sequence>
<name>A0ACB9E4Z3_CICIN</name>